<organism evidence="3 4">
    <name type="scientific">Roseinatronobacter thiooxidans</name>
    <dbReference type="NCBI Taxonomy" id="121821"/>
    <lineage>
        <taxon>Bacteria</taxon>
        <taxon>Pseudomonadati</taxon>
        <taxon>Pseudomonadota</taxon>
        <taxon>Alphaproteobacteria</taxon>
        <taxon>Rhodobacterales</taxon>
        <taxon>Paracoccaceae</taxon>
        <taxon>Roseinatronobacter</taxon>
    </lineage>
</organism>
<dbReference type="PANTHER" id="PTHR12049:SF7">
    <property type="entry name" value="PROTEIN ARGININE METHYLTRANSFERASE NDUFAF7, MITOCHONDRIAL"/>
    <property type="match status" value="1"/>
</dbReference>
<sequence length="354" mass="38379">MTALKDILLRQIRAQGPISIAEYMTLCLLHPKHGYYTTRDPLGTKGDFTTAPEISQMFGEMLGLLVAQVWADQGRPAPFTLAELGPGRGTLMTDALRATARVPGFHAALRLHLVEASPVLRGIQADRLHQYTPQFHDSADSLPDQPLFLIANEFFDALPIRQFLRTDAGWAERMVGCNKEGLSFGLSPPSNLSLLAHRQDDTVEGQMVEICPAIAPILSAISARIMAHGGVALIIDYGDWRSRGDTLQALHKQNFDDPLAHPGASDLTAHVDFEALAQAAAPLRATPMTPQGVLLERLGITARAQTLAGSLAGEALQTHIAAHRRLTHPQEMGHLFKTLALYPPTAPAPPGFDQ</sequence>
<keyword evidence="2 3" id="KW-0808">Transferase</keyword>
<protein>
    <submittedName>
        <fullName evidence="3">SAM-dependent MidA family methyltransferase</fullName>
    </submittedName>
</protein>
<evidence type="ECO:0000256" key="2">
    <source>
        <dbReference type="ARBA" id="ARBA00022679"/>
    </source>
</evidence>
<dbReference type="AlphaFoldDB" id="A0A2W7QT44"/>
<dbReference type="Pfam" id="PF02636">
    <property type="entry name" value="Methyltransf_28"/>
    <property type="match status" value="1"/>
</dbReference>
<dbReference type="OrthoDB" id="9794208at2"/>
<dbReference type="RefSeq" id="WP_071469733.1">
    <property type="nucleotide sequence ID" value="NZ_MEHT01000017.1"/>
</dbReference>
<dbReference type="GO" id="GO:0032259">
    <property type="term" value="P:methylation"/>
    <property type="evidence" value="ECO:0007669"/>
    <property type="project" value="UniProtKB-KW"/>
</dbReference>
<dbReference type="InterPro" id="IPR029063">
    <property type="entry name" value="SAM-dependent_MTases_sf"/>
</dbReference>
<dbReference type="PANTHER" id="PTHR12049">
    <property type="entry name" value="PROTEIN ARGININE METHYLTRANSFERASE NDUFAF7, MITOCHONDRIAL"/>
    <property type="match status" value="1"/>
</dbReference>
<reference evidence="3 4" key="1">
    <citation type="submission" date="2018-06" db="EMBL/GenBank/DDBJ databases">
        <title>Genomic Encyclopedia of Archaeal and Bacterial Type Strains, Phase II (KMG-II): from individual species to whole genera.</title>
        <authorList>
            <person name="Goeker M."/>
        </authorList>
    </citation>
    <scope>NUCLEOTIDE SEQUENCE [LARGE SCALE GENOMIC DNA]</scope>
    <source>
        <strain evidence="3 4">DSM 13087</strain>
    </source>
</reference>
<gene>
    <name evidence="3" type="ORF">LY56_01909</name>
</gene>
<keyword evidence="1 3" id="KW-0489">Methyltransferase</keyword>
<dbReference type="EMBL" id="QKZQ01000007">
    <property type="protein sequence ID" value="PZX44659.1"/>
    <property type="molecule type" value="Genomic_DNA"/>
</dbReference>
<dbReference type="SUPFAM" id="SSF53335">
    <property type="entry name" value="S-adenosyl-L-methionine-dependent methyltransferases"/>
    <property type="match status" value="1"/>
</dbReference>
<evidence type="ECO:0000313" key="4">
    <source>
        <dbReference type="Proteomes" id="UP000249364"/>
    </source>
</evidence>
<dbReference type="InterPro" id="IPR003788">
    <property type="entry name" value="NDUFAF7"/>
</dbReference>
<accession>A0A2W7QT44</accession>
<keyword evidence="4" id="KW-1185">Reference proteome</keyword>
<dbReference type="Gene3D" id="3.40.50.12710">
    <property type="match status" value="1"/>
</dbReference>
<evidence type="ECO:0000313" key="3">
    <source>
        <dbReference type="EMBL" id="PZX44659.1"/>
    </source>
</evidence>
<proteinExistence type="predicted"/>
<dbReference type="STRING" id="121821.GCA_001870675_00937"/>
<name>A0A2W7QT44_9RHOB</name>
<dbReference type="GO" id="GO:0035243">
    <property type="term" value="F:protein-arginine omega-N symmetric methyltransferase activity"/>
    <property type="evidence" value="ECO:0007669"/>
    <property type="project" value="TreeGrafter"/>
</dbReference>
<dbReference type="Proteomes" id="UP000249364">
    <property type="component" value="Unassembled WGS sequence"/>
</dbReference>
<comment type="caution">
    <text evidence="3">The sequence shown here is derived from an EMBL/GenBank/DDBJ whole genome shotgun (WGS) entry which is preliminary data.</text>
</comment>
<dbReference type="InterPro" id="IPR038375">
    <property type="entry name" value="NDUFAF7_sf"/>
</dbReference>
<evidence type="ECO:0000256" key="1">
    <source>
        <dbReference type="ARBA" id="ARBA00022603"/>
    </source>
</evidence>